<keyword evidence="13" id="KW-1185">Reference proteome</keyword>
<feature type="domain" description="Class II Histidinyl-tRNA synthetase (HisRS)-like catalytic core" evidence="11">
    <location>
        <begin position="10"/>
        <end position="314"/>
    </location>
</feature>
<dbReference type="PIRSF" id="PIRSF001549">
    <property type="entry name" value="His-tRNA_synth"/>
    <property type="match status" value="1"/>
</dbReference>
<evidence type="ECO:0000256" key="2">
    <source>
        <dbReference type="ARBA" id="ARBA00004667"/>
    </source>
</evidence>
<keyword evidence="7 9" id="KW-0368">Histidine biosynthesis</keyword>
<comment type="subunit">
    <text evidence="4 9">Heteromultimer composed of HisG and HisZ subunits.</text>
</comment>
<dbReference type="AlphaFoldDB" id="A0A4Y9SFK3"/>
<dbReference type="Pfam" id="PF13393">
    <property type="entry name" value="tRNA-synt_His"/>
    <property type="match status" value="1"/>
</dbReference>
<organism evidence="12 13">
    <name type="scientific">Zemynaea arenosa</name>
    <dbReference type="NCBI Taxonomy" id="2561931"/>
    <lineage>
        <taxon>Bacteria</taxon>
        <taxon>Pseudomonadati</taxon>
        <taxon>Pseudomonadota</taxon>
        <taxon>Betaproteobacteria</taxon>
        <taxon>Burkholderiales</taxon>
        <taxon>Oxalobacteraceae</taxon>
        <taxon>Telluria group</taxon>
        <taxon>Zemynaea</taxon>
    </lineage>
</organism>
<feature type="binding site" evidence="10">
    <location>
        <position position="123"/>
    </location>
    <ligand>
        <name>L-histidine</name>
        <dbReference type="ChEBI" id="CHEBI:57595"/>
    </ligand>
</feature>
<keyword evidence="12" id="KW-0328">Glycosyltransferase</keyword>
<comment type="pathway">
    <text evidence="2 9">Amino-acid biosynthesis; L-histidine biosynthesis; L-histidine from 5-phospho-alpha-D-ribose 1-diphosphate: step 1/9.</text>
</comment>
<reference evidence="12 13" key="1">
    <citation type="submission" date="2019-03" db="EMBL/GenBank/DDBJ databases">
        <title>Draft Genome Sequence of Massilia arenosa sp. nov., a Novel Massilia Species Isolated from a Sandy-loam Maize Soil.</title>
        <authorList>
            <person name="Raths R."/>
            <person name="Peta V."/>
            <person name="Bucking H."/>
        </authorList>
    </citation>
    <scope>NUCLEOTIDE SEQUENCE [LARGE SCALE GENOMIC DNA]</scope>
    <source>
        <strain evidence="12 13">MC02</strain>
    </source>
</reference>
<evidence type="ECO:0000256" key="8">
    <source>
        <dbReference type="ARBA" id="ARBA00025246"/>
    </source>
</evidence>
<sequence>MPNWLLPENIADVLPSEARKIEELRRLMLDTYRLYGYELVMPPLLEYVESLLTGAGQDTDLRTFKLVDQLSGRMLGLRADMTTQVARIDAHLLHRNSVTRLCYAGSVLHTRPSGLHATREPLQIGCEIYGHAGLEADAEVQELALASLALAGFVDVRLDLTHVGVLRALLAEDAKARQDEATIVALLRAKDVPGLREQTKGYAAATREALLALPNLYGDIDVLTRAKEVLPALPGITKALADLAVLAASALGRANVAVDLADLRGYQYESGAMFSLYVPGLPNAVARGGRYDHVGEAFGRARPATGFSMDLRELARLLPTAERKHSIRAPWGNAPELRAKIAELRKSGEVVIQSLPGHDIELDEFEYDRVLVLEEGNWILKNLG</sequence>
<dbReference type="RefSeq" id="WP_135207230.1">
    <property type="nucleotide sequence ID" value="NZ_SPVF01000137.1"/>
</dbReference>
<dbReference type="HAMAP" id="MF_00125">
    <property type="entry name" value="HisZ"/>
    <property type="match status" value="1"/>
</dbReference>
<dbReference type="UniPathway" id="UPA00031">
    <property type="reaction ID" value="UER00006"/>
</dbReference>
<dbReference type="NCBIfam" id="NF009086">
    <property type="entry name" value="PRK12421.1"/>
    <property type="match status" value="1"/>
</dbReference>
<name>A0A4Y9SFK3_9BURK</name>
<protein>
    <recommendedName>
        <fullName evidence="5 9">ATP phosphoribosyltransferase regulatory subunit</fullName>
    </recommendedName>
</protein>
<proteinExistence type="inferred from homology"/>
<keyword evidence="12" id="KW-0808">Transferase</keyword>
<comment type="caution">
    <text evidence="12">The sequence shown here is derived from an EMBL/GenBank/DDBJ whole genome shotgun (WGS) entry which is preliminary data.</text>
</comment>
<feature type="binding site" evidence="10">
    <location>
        <begin position="80"/>
        <end position="82"/>
    </location>
    <ligand>
        <name>L-histidine</name>
        <dbReference type="ChEBI" id="CHEBI:57595"/>
    </ligand>
</feature>
<dbReference type="GO" id="GO:0000105">
    <property type="term" value="P:L-histidine biosynthetic process"/>
    <property type="evidence" value="ECO:0007669"/>
    <property type="project" value="UniProtKB-UniRule"/>
</dbReference>
<comment type="similarity">
    <text evidence="3 9">Belongs to the class-II aminoacyl-tRNA synthetase family. HisZ subfamily.</text>
</comment>
<comment type="function">
    <text evidence="8 9">Required for the first step of histidine biosynthesis. May allow the feedback regulation of ATP phosphoribosyltransferase activity by histidine.</text>
</comment>
<dbReference type="InterPro" id="IPR004516">
    <property type="entry name" value="HisRS/HisZ"/>
</dbReference>
<dbReference type="Gene3D" id="3.30.930.10">
    <property type="entry name" value="Bira Bifunctional Protein, Domain 2"/>
    <property type="match status" value="1"/>
</dbReference>
<dbReference type="SUPFAM" id="SSF55681">
    <property type="entry name" value="Class II aaRS and biotin synthetases"/>
    <property type="match status" value="1"/>
</dbReference>
<feature type="binding site" evidence="10">
    <location>
        <position position="264"/>
    </location>
    <ligand>
        <name>L-histidine</name>
        <dbReference type="ChEBI" id="CHEBI:57595"/>
    </ligand>
</feature>
<dbReference type="PANTHER" id="PTHR43707:SF1">
    <property type="entry name" value="HISTIDINE--TRNA LIGASE, MITOCHONDRIAL-RELATED"/>
    <property type="match status" value="1"/>
</dbReference>
<dbReference type="NCBIfam" id="TIGR00443">
    <property type="entry name" value="hisZ_biosyn_reg"/>
    <property type="match status" value="1"/>
</dbReference>
<gene>
    <name evidence="9" type="primary">hisZ</name>
    <name evidence="12" type="ORF">E4L96_10805</name>
</gene>
<keyword evidence="6 9" id="KW-0963">Cytoplasm</keyword>
<evidence type="ECO:0000313" key="12">
    <source>
        <dbReference type="EMBL" id="TFW20055.1"/>
    </source>
</evidence>
<dbReference type="InterPro" id="IPR004517">
    <property type="entry name" value="HisZ"/>
</dbReference>
<dbReference type="GO" id="GO:0016757">
    <property type="term" value="F:glycosyltransferase activity"/>
    <property type="evidence" value="ECO:0007669"/>
    <property type="project" value="UniProtKB-KW"/>
</dbReference>
<keyword evidence="9" id="KW-0028">Amino-acid biosynthesis</keyword>
<dbReference type="EMBL" id="SPVF01000137">
    <property type="protein sequence ID" value="TFW20055.1"/>
    <property type="molecule type" value="Genomic_DNA"/>
</dbReference>
<dbReference type="GO" id="GO:0006427">
    <property type="term" value="P:histidyl-tRNA aminoacylation"/>
    <property type="evidence" value="ECO:0007669"/>
    <property type="project" value="TreeGrafter"/>
</dbReference>
<evidence type="ECO:0000256" key="1">
    <source>
        <dbReference type="ARBA" id="ARBA00004496"/>
    </source>
</evidence>
<evidence type="ECO:0000256" key="4">
    <source>
        <dbReference type="ARBA" id="ARBA00011496"/>
    </source>
</evidence>
<dbReference type="InterPro" id="IPR041715">
    <property type="entry name" value="HisRS-like_core"/>
</dbReference>
<comment type="subcellular location">
    <subcellularLocation>
        <location evidence="1 9">Cytoplasm</location>
    </subcellularLocation>
</comment>
<evidence type="ECO:0000256" key="3">
    <source>
        <dbReference type="ARBA" id="ARBA00005539"/>
    </source>
</evidence>
<comment type="miscellaneous">
    <text evidence="9">This function is generally fulfilled by the C-terminal part of HisG, which is missing in some bacteria such as this one.</text>
</comment>
<evidence type="ECO:0000259" key="11">
    <source>
        <dbReference type="Pfam" id="PF13393"/>
    </source>
</evidence>
<feature type="binding site" evidence="10">
    <location>
        <position position="127"/>
    </location>
    <ligand>
        <name>L-histidine</name>
        <dbReference type="ChEBI" id="CHEBI:57595"/>
    </ligand>
</feature>
<dbReference type="OrthoDB" id="9769617at2"/>
<accession>A0A4Y9SFK3</accession>
<evidence type="ECO:0000313" key="13">
    <source>
        <dbReference type="Proteomes" id="UP000298438"/>
    </source>
</evidence>
<evidence type="ECO:0000256" key="6">
    <source>
        <dbReference type="ARBA" id="ARBA00022490"/>
    </source>
</evidence>
<dbReference type="Proteomes" id="UP000298438">
    <property type="component" value="Unassembled WGS sequence"/>
</dbReference>
<dbReference type="PANTHER" id="PTHR43707">
    <property type="entry name" value="HISTIDYL-TRNA SYNTHETASE"/>
    <property type="match status" value="1"/>
</dbReference>
<evidence type="ECO:0000256" key="9">
    <source>
        <dbReference type="HAMAP-Rule" id="MF_00125"/>
    </source>
</evidence>
<dbReference type="NCBIfam" id="NF008935">
    <property type="entry name" value="PRK12292.1-1"/>
    <property type="match status" value="1"/>
</dbReference>
<evidence type="ECO:0000256" key="5">
    <source>
        <dbReference type="ARBA" id="ARBA00020397"/>
    </source>
</evidence>
<evidence type="ECO:0000256" key="7">
    <source>
        <dbReference type="ARBA" id="ARBA00023102"/>
    </source>
</evidence>
<evidence type="ECO:0000256" key="10">
    <source>
        <dbReference type="PIRSR" id="PIRSR001549-1"/>
    </source>
</evidence>
<dbReference type="InterPro" id="IPR045864">
    <property type="entry name" value="aa-tRNA-synth_II/BPL/LPL"/>
</dbReference>
<dbReference type="GO" id="GO:0005737">
    <property type="term" value="C:cytoplasm"/>
    <property type="evidence" value="ECO:0007669"/>
    <property type="project" value="UniProtKB-SubCell"/>
</dbReference>
<dbReference type="GO" id="GO:0004821">
    <property type="term" value="F:histidine-tRNA ligase activity"/>
    <property type="evidence" value="ECO:0007669"/>
    <property type="project" value="TreeGrafter"/>
</dbReference>